<evidence type="ECO:0000313" key="1">
    <source>
        <dbReference type="EMBL" id="NDY90148.1"/>
    </source>
</evidence>
<evidence type="ECO:0000313" key="2">
    <source>
        <dbReference type="Proteomes" id="UP000484255"/>
    </source>
</evidence>
<sequence>MKTRNAGPSGAAARIPAPATAAPYVPRHYLRRLARSLVLRAALRGHVRWVAALPLLARLEGGE</sequence>
<dbReference type="RefSeq" id="WP_163455994.1">
    <property type="nucleotide sequence ID" value="NZ_JAAGOH010000002.1"/>
</dbReference>
<comment type="caution">
    <text evidence="1">The sequence shown here is derived from an EMBL/GenBank/DDBJ whole genome shotgun (WGS) entry which is preliminary data.</text>
</comment>
<gene>
    <name evidence="1" type="ORF">G3A44_02955</name>
</gene>
<reference evidence="1 2" key="1">
    <citation type="submission" date="2020-02" db="EMBL/GenBank/DDBJ databases">
        <title>Ideonella bacterium strain TBM-1.</title>
        <authorList>
            <person name="Chen W.-M."/>
        </authorList>
    </citation>
    <scope>NUCLEOTIDE SEQUENCE [LARGE SCALE GENOMIC DNA]</scope>
    <source>
        <strain evidence="1 2">TBM-1</strain>
    </source>
</reference>
<dbReference type="AlphaFoldDB" id="A0A7C9PF59"/>
<proteinExistence type="predicted"/>
<organism evidence="1 2">
    <name type="scientific">Ideonella livida</name>
    <dbReference type="NCBI Taxonomy" id="2707176"/>
    <lineage>
        <taxon>Bacteria</taxon>
        <taxon>Pseudomonadati</taxon>
        <taxon>Pseudomonadota</taxon>
        <taxon>Betaproteobacteria</taxon>
        <taxon>Burkholderiales</taxon>
        <taxon>Sphaerotilaceae</taxon>
        <taxon>Ideonella</taxon>
    </lineage>
</organism>
<keyword evidence="2" id="KW-1185">Reference proteome</keyword>
<accession>A0A7C9PF59</accession>
<dbReference type="Proteomes" id="UP000484255">
    <property type="component" value="Unassembled WGS sequence"/>
</dbReference>
<protein>
    <submittedName>
        <fullName evidence="1">Uncharacterized protein</fullName>
    </submittedName>
</protein>
<name>A0A7C9PF59_9BURK</name>
<dbReference type="EMBL" id="JAAGOH010000002">
    <property type="protein sequence ID" value="NDY90148.1"/>
    <property type="molecule type" value="Genomic_DNA"/>
</dbReference>